<dbReference type="InterPro" id="IPR011527">
    <property type="entry name" value="ABC1_TM_dom"/>
</dbReference>
<dbReference type="GO" id="GO:0005524">
    <property type="term" value="F:ATP binding"/>
    <property type="evidence" value="ECO:0007669"/>
    <property type="project" value="UniProtKB-KW"/>
</dbReference>
<dbReference type="InterPro" id="IPR027417">
    <property type="entry name" value="P-loop_NTPase"/>
</dbReference>
<dbReference type="PANTHER" id="PTHR43394:SF1">
    <property type="entry name" value="ATP-BINDING CASSETTE SUB-FAMILY B MEMBER 10, MITOCHONDRIAL"/>
    <property type="match status" value="1"/>
</dbReference>
<organism evidence="9 10">
    <name type="scientific">Dietzia maris</name>
    <dbReference type="NCBI Taxonomy" id="37915"/>
    <lineage>
        <taxon>Bacteria</taxon>
        <taxon>Bacillati</taxon>
        <taxon>Actinomycetota</taxon>
        <taxon>Actinomycetes</taxon>
        <taxon>Mycobacteriales</taxon>
        <taxon>Dietziaceae</taxon>
        <taxon>Dietzia</taxon>
    </lineage>
</organism>
<dbReference type="Gene3D" id="3.40.50.300">
    <property type="entry name" value="P-loop containing nucleotide triphosphate hydrolases"/>
    <property type="match status" value="1"/>
</dbReference>
<evidence type="ECO:0000313" key="10">
    <source>
        <dbReference type="Proteomes" id="UP000252187"/>
    </source>
</evidence>
<name>A0A365PDM7_9ACTN</name>
<comment type="caution">
    <text evidence="9">The sequence shown here is derived from an EMBL/GenBank/DDBJ whole genome shotgun (WGS) entry which is preliminary data.</text>
</comment>
<dbReference type="PROSITE" id="PS00211">
    <property type="entry name" value="ABC_TRANSPORTER_1"/>
    <property type="match status" value="1"/>
</dbReference>
<dbReference type="RefSeq" id="WP_096905204.1">
    <property type="nucleotide sequence ID" value="NZ_JAUHTB010000009.1"/>
</dbReference>
<reference evidence="9 10" key="1">
    <citation type="submission" date="2018-06" db="EMBL/GenBank/DDBJ databases">
        <title>Whole genome sequencing of four bacterial strains from South Shetland trench revealing bio-synthetic gene clusters.</title>
        <authorList>
            <person name="Abdel-Mageed W.M."/>
            <person name="Lehri B."/>
            <person name="Jarmusch S.A."/>
            <person name="Miranda K."/>
            <person name="Goodfellow M."/>
            <person name="Jaspars M."/>
            <person name="Karlyshev A.V."/>
        </authorList>
    </citation>
    <scope>NUCLEOTIDE SEQUENCE [LARGE SCALE GENOMIC DNA]</scope>
    <source>
        <strain evidence="9 10">SST1</strain>
    </source>
</reference>
<dbReference type="InterPro" id="IPR003439">
    <property type="entry name" value="ABC_transporter-like_ATP-bd"/>
</dbReference>
<evidence type="ECO:0000256" key="3">
    <source>
        <dbReference type="ARBA" id="ARBA00022989"/>
    </source>
</evidence>
<keyword evidence="4 6" id="KW-0472">Membrane</keyword>
<dbReference type="CDD" id="cd07346">
    <property type="entry name" value="ABC_6TM_exporters"/>
    <property type="match status" value="1"/>
</dbReference>
<evidence type="ECO:0000256" key="6">
    <source>
        <dbReference type="SAM" id="Phobius"/>
    </source>
</evidence>
<sequence length="530" mass="56105">MPDNSQTPGTGSIVDYSALPGPGGRRSKLPAVDSPRWTLKVALSQRPWSFIASGGMAVGFLCNGLTPVVVGRAVDDAIATGRLNRLWLWIGVLACVFLVAMVANWTARFMLVRSQQLVSHDLRTAVTDRIQDPRGFAGRERTAGGLLSIASSDTTRVGDIVMMTVMPVAEAAAITYGAAMMFTINPWLSLATLVGGPVLVIVALRVARPLQRRSVARQQAIAQAAATATDVVQGLRILKGLGAIVTVRRRYDEVSDDAYRKTVHADAAEARLNGATEATGAVFVSTLGIAAGALALAGHVTIGELITVVGLTQFLVVPMTMFGRNIASRWASAEASGRRIREVLGADFERISEADAATTERFIRALPSGLTVVDGTDAELIRLLESLPRTRVAVVPHAADLFDGSVADNVHPDRAAAEHALRVACCDDIPDGPDKRVGESGRMLSGGQRQRVALARAVALAPEVLVLQDPTTAVDSVTEQNLADNIARERIGKTTIVFSPAPAWNAVADARLTARRLRETAEGLLVGAEG</sequence>
<dbReference type="InterPro" id="IPR017871">
    <property type="entry name" value="ABC_transporter-like_CS"/>
</dbReference>
<dbReference type="EMBL" id="QNTT01000002">
    <property type="protein sequence ID" value="RBA40504.1"/>
    <property type="molecule type" value="Genomic_DNA"/>
</dbReference>
<evidence type="ECO:0000313" key="9">
    <source>
        <dbReference type="EMBL" id="RBA40504.1"/>
    </source>
</evidence>
<feature type="transmembrane region" description="Helical" evidence="6">
    <location>
        <begin position="86"/>
        <end position="107"/>
    </location>
</feature>
<evidence type="ECO:0000256" key="1">
    <source>
        <dbReference type="ARBA" id="ARBA00004651"/>
    </source>
</evidence>
<gene>
    <name evidence="9" type="ORF">DQ226_01315</name>
</gene>
<protein>
    <submittedName>
        <fullName evidence="9">ABC transporter ATP-binding protein</fullName>
    </submittedName>
</protein>
<dbReference type="PROSITE" id="PS50929">
    <property type="entry name" value="ABC_TM1F"/>
    <property type="match status" value="1"/>
</dbReference>
<feature type="domain" description="ABC transmembrane type-1" evidence="8">
    <location>
        <begin position="50"/>
        <end position="328"/>
    </location>
</feature>
<feature type="region of interest" description="Disordered" evidence="5">
    <location>
        <begin position="1"/>
        <end position="31"/>
    </location>
</feature>
<dbReference type="Proteomes" id="UP000252187">
    <property type="component" value="Unassembled WGS sequence"/>
</dbReference>
<evidence type="ECO:0000259" key="7">
    <source>
        <dbReference type="PROSITE" id="PS50893"/>
    </source>
</evidence>
<dbReference type="InterPro" id="IPR036640">
    <property type="entry name" value="ABC1_TM_sf"/>
</dbReference>
<keyword evidence="9" id="KW-0067">ATP-binding</keyword>
<dbReference type="PROSITE" id="PS50893">
    <property type="entry name" value="ABC_TRANSPORTER_2"/>
    <property type="match status" value="1"/>
</dbReference>
<comment type="subcellular location">
    <subcellularLocation>
        <location evidence="1">Cell membrane</location>
        <topology evidence="1">Multi-pass membrane protein</topology>
    </subcellularLocation>
</comment>
<feature type="compositionally biased region" description="Polar residues" evidence="5">
    <location>
        <begin position="1"/>
        <end position="10"/>
    </location>
</feature>
<keyword evidence="9" id="KW-0547">Nucleotide-binding</keyword>
<dbReference type="SUPFAM" id="SSF52540">
    <property type="entry name" value="P-loop containing nucleoside triphosphate hydrolases"/>
    <property type="match status" value="1"/>
</dbReference>
<feature type="transmembrane region" description="Helical" evidence="6">
    <location>
        <begin position="281"/>
        <end position="299"/>
    </location>
</feature>
<dbReference type="GO" id="GO:0005886">
    <property type="term" value="C:plasma membrane"/>
    <property type="evidence" value="ECO:0007669"/>
    <property type="project" value="UniProtKB-SubCell"/>
</dbReference>
<dbReference type="InterPro" id="IPR039421">
    <property type="entry name" value="Type_1_exporter"/>
</dbReference>
<evidence type="ECO:0000259" key="8">
    <source>
        <dbReference type="PROSITE" id="PS50929"/>
    </source>
</evidence>
<evidence type="ECO:0000256" key="5">
    <source>
        <dbReference type="SAM" id="MobiDB-lite"/>
    </source>
</evidence>
<dbReference type="Pfam" id="PF00005">
    <property type="entry name" value="ABC_tran"/>
    <property type="match status" value="1"/>
</dbReference>
<proteinExistence type="predicted"/>
<dbReference type="Gene3D" id="1.20.1560.10">
    <property type="entry name" value="ABC transporter type 1, transmembrane domain"/>
    <property type="match status" value="1"/>
</dbReference>
<feature type="transmembrane region" description="Helical" evidence="6">
    <location>
        <begin position="187"/>
        <end position="207"/>
    </location>
</feature>
<dbReference type="AlphaFoldDB" id="A0A365PDM7"/>
<evidence type="ECO:0000256" key="4">
    <source>
        <dbReference type="ARBA" id="ARBA00023136"/>
    </source>
</evidence>
<feature type="transmembrane region" description="Helical" evidence="6">
    <location>
        <begin position="48"/>
        <end position="66"/>
    </location>
</feature>
<feature type="transmembrane region" description="Helical" evidence="6">
    <location>
        <begin position="160"/>
        <end position="181"/>
    </location>
</feature>
<feature type="transmembrane region" description="Helical" evidence="6">
    <location>
        <begin position="305"/>
        <end position="322"/>
    </location>
</feature>
<keyword evidence="2 6" id="KW-0812">Transmembrane</keyword>
<accession>A0A365PDM7</accession>
<dbReference type="GO" id="GO:0015421">
    <property type="term" value="F:ABC-type oligopeptide transporter activity"/>
    <property type="evidence" value="ECO:0007669"/>
    <property type="project" value="TreeGrafter"/>
</dbReference>
<dbReference type="SUPFAM" id="SSF90123">
    <property type="entry name" value="ABC transporter transmembrane region"/>
    <property type="match status" value="1"/>
</dbReference>
<feature type="domain" description="ABC transporter" evidence="7">
    <location>
        <begin position="270"/>
        <end position="530"/>
    </location>
</feature>
<dbReference type="PANTHER" id="PTHR43394">
    <property type="entry name" value="ATP-DEPENDENT PERMEASE MDL1, MITOCHONDRIAL"/>
    <property type="match status" value="1"/>
</dbReference>
<dbReference type="GO" id="GO:0016887">
    <property type="term" value="F:ATP hydrolysis activity"/>
    <property type="evidence" value="ECO:0007669"/>
    <property type="project" value="InterPro"/>
</dbReference>
<dbReference type="Pfam" id="PF00664">
    <property type="entry name" value="ABC_membrane"/>
    <property type="match status" value="1"/>
</dbReference>
<keyword evidence="3 6" id="KW-1133">Transmembrane helix</keyword>
<evidence type="ECO:0000256" key="2">
    <source>
        <dbReference type="ARBA" id="ARBA00022692"/>
    </source>
</evidence>